<evidence type="ECO:0000256" key="4">
    <source>
        <dbReference type="ARBA" id="ARBA00022989"/>
    </source>
</evidence>
<keyword evidence="3 7" id="KW-0812">Transmembrane</keyword>
<dbReference type="GO" id="GO:0022857">
    <property type="term" value="F:transmembrane transporter activity"/>
    <property type="evidence" value="ECO:0007669"/>
    <property type="project" value="InterPro"/>
</dbReference>
<dbReference type="Pfam" id="PF06738">
    <property type="entry name" value="ThrE"/>
    <property type="match status" value="1"/>
</dbReference>
<keyword evidence="2" id="KW-1003">Cell membrane</keyword>
<feature type="domain" description="Threonine/serine exporter-like N-terminal" evidence="8">
    <location>
        <begin position="16"/>
        <end position="254"/>
    </location>
</feature>
<gene>
    <name evidence="9" type="ORF">SAMN04488530_1017</name>
</gene>
<name>A0A1M5J6I6_9FIRM</name>
<keyword evidence="4 7" id="KW-1133">Transmembrane helix</keyword>
<dbReference type="PANTHER" id="PTHR34390:SF2">
    <property type="entry name" value="SUCCINATE TRANSPORTER SUBUNIT YJJP-RELATED"/>
    <property type="match status" value="1"/>
</dbReference>
<accession>A0A1M5J6I6</accession>
<proteinExistence type="inferred from homology"/>
<dbReference type="EMBL" id="FQWX01000001">
    <property type="protein sequence ID" value="SHG35975.1"/>
    <property type="molecule type" value="Genomic_DNA"/>
</dbReference>
<sequence>MANDFNKNYKENVLRFSLLVGEQMLASGAETYRVEDTIIRICKSRGFKHVNVFTAPTVIIISDEKFDGLCFMKTIKIRSINLDKISLLNSLSREFVGNAELSIEEATERLNEIKSRTPYPKWFLYCCTGLASASFACLVGGTHLIDFLLTFLIAILAVIVFDKIMRLSGISTFSTLVSSFLIAVSGVLLTEIGILSTPKMLIVGSIMPLLPGVSFIKGLRDLISGDLLSGIARSFDAGMIAIAIASGVGFVLDVWFRMGGVF</sequence>
<evidence type="ECO:0000256" key="1">
    <source>
        <dbReference type="ARBA" id="ARBA00004651"/>
    </source>
</evidence>
<evidence type="ECO:0000256" key="2">
    <source>
        <dbReference type="ARBA" id="ARBA00022475"/>
    </source>
</evidence>
<comment type="similarity">
    <text evidence="6">Belongs to the ThrE exporter (TC 2.A.79) family.</text>
</comment>
<evidence type="ECO:0000313" key="9">
    <source>
        <dbReference type="EMBL" id="SHG35975.1"/>
    </source>
</evidence>
<dbReference type="RefSeq" id="WP_073123008.1">
    <property type="nucleotide sequence ID" value="NZ_BAABCH010000010.1"/>
</dbReference>
<organism evidence="9 10">
    <name type="scientific">Asaccharospora irregularis DSM 2635</name>
    <dbReference type="NCBI Taxonomy" id="1121321"/>
    <lineage>
        <taxon>Bacteria</taxon>
        <taxon>Bacillati</taxon>
        <taxon>Bacillota</taxon>
        <taxon>Clostridia</taxon>
        <taxon>Peptostreptococcales</taxon>
        <taxon>Peptostreptococcaceae</taxon>
        <taxon>Asaccharospora</taxon>
    </lineage>
</organism>
<feature type="transmembrane region" description="Helical" evidence="7">
    <location>
        <begin position="176"/>
        <end position="194"/>
    </location>
</feature>
<protein>
    <submittedName>
        <fullName evidence="9">Uncharacterized membrane protein YjjP, DUF1212 family</fullName>
    </submittedName>
</protein>
<dbReference type="STRING" id="1121321.SAMN04488530_1017"/>
<evidence type="ECO:0000256" key="3">
    <source>
        <dbReference type="ARBA" id="ARBA00022692"/>
    </source>
</evidence>
<evidence type="ECO:0000256" key="6">
    <source>
        <dbReference type="ARBA" id="ARBA00034125"/>
    </source>
</evidence>
<dbReference type="PANTHER" id="PTHR34390">
    <property type="entry name" value="UPF0442 PROTEIN YJJB-RELATED"/>
    <property type="match status" value="1"/>
</dbReference>
<dbReference type="Proteomes" id="UP000243255">
    <property type="component" value="Unassembled WGS sequence"/>
</dbReference>
<evidence type="ECO:0000256" key="5">
    <source>
        <dbReference type="ARBA" id="ARBA00023136"/>
    </source>
</evidence>
<dbReference type="GO" id="GO:0015744">
    <property type="term" value="P:succinate transport"/>
    <property type="evidence" value="ECO:0007669"/>
    <property type="project" value="TreeGrafter"/>
</dbReference>
<feature type="transmembrane region" description="Helical" evidence="7">
    <location>
        <begin position="122"/>
        <end position="141"/>
    </location>
</feature>
<keyword evidence="5 7" id="KW-0472">Membrane</keyword>
<dbReference type="GO" id="GO:0005886">
    <property type="term" value="C:plasma membrane"/>
    <property type="evidence" value="ECO:0007669"/>
    <property type="project" value="UniProtKB-SubCell"/>
</dbReference>
<dbReference type="OrthoDB" id="9813917at2"/>
<dbReference type="AlphaFoldDB" id="A0A1M5J6I6"/>
<feature type="transmembrane region" description="Helical" evidence="7">
    <location>
        <begin position="237"/>
        <end position="256"/>
    </location>
</feature>
<feature type="transmembrane region" description="Helical" evidence="7">
    <location>
        <begin position="147"/>
        <end position="164"/>
    </location>
</feature>
<dbReference type="InterPro" id="IPR010619">
    <property type="entry name" value="ThrE-like_N"/>
</dbReference>
<dbReference type="InterPro" id="IPR050539">
    <property type="entry name" value="ThrE_Dicarb/AminoAcid_Exp"/>
</dbReference>
<reference evidence="10" key="1">
    <citation type="submission" date="2016-11" db="EMBL/GenBank/DDBJ databases">
        <authorList>
            <person name="Varghese N."/>
            <person name="Submissions S."/>
        </authorList>
    </citation>
    <scope>NUCLEOTIDE SEQUENCE [LARGE SCALE GENOMIC DNA]</scope>
    <source>
        <strain evidence="10">DSM 2635</strain>
    </source>
</reference>
<evidence type="ECO:0000256" key="7">
    <source>
        <dbReference type="SAM" id="Phobius"/>
    </source>
</evidence>
<evidence type="ECO:0000259" key="8">
    <source>
        <dbReference type="Pfam" id="PF06738"/>
    </source>
</evidence>
<keyword evidence="10" id="KW-1185">Reference proteome</keyword>
<comment type="subcellular location">
    <subcellularLocation>
        <location evidence="1">Cell membrane</location>
        <topology evidence="1">Multi-pass membrane protein</topology>
    </subcellularLocation>
</comment>
<evidence type="ECO:0000313" key="10">
    <source>
        <dbReference type="Proteomes" id="UP000243255"/>
    </source>
</evidence>